<protein>
    <submittedName>
        <fullName evidence="2">Uncharacterized protein</fullName>
    </submittedName>
</protein>
<evidence type="ECO:0000256" key="1">
    <source>
        <dbReference type="SAM" id="MobiDB-lite"/>
    </source>
</evidence>
<organism evidence="2 3">
    <name type="scientific">Paramuricea clavata</name>
    <name type="common">Red gorgonian</name>
    <name type="synonym">Violescent sea-whip</name>
    <dbReference type="NCBI Taxonomy" id="317549"/>
    <lineage>
        <taxon>Eukaryota</taxon>
        <taxon>Metazoa</taxon>
        <taxon>Cnidaria</taxon>
        <taxon>Anthozoa</taxon>
        <taxon>Octocorallia</taxon>
        <taxon>Malacalcyonacea</taxon>
        <taxon>Plexauridae</taxon>
        <taxon>Paramuricea</taxon>
    </lineage>
</organism>
<comment type="caution">
    <text evidence="2">The sequence shown here is derived from an EMBL/GenBank/DDBJ whole genome shotgun (WGS) entry which is preliminary data.</text>
</comment>
<name>A0A6S7KF94_PARCT</name>
<evidence type="ECO:0000313" key="3">
    <source>
        <dbReference type="Proteomes" id="UP001152795"/>
    </source>
</evidence>
<keyword evidence="3" id="KW-1185">Reference proteome</keyword>
<dbReference type="AlphaFoldDB" id="A0A6S7KF94"/>
<dbReference type="OrthoDB" id="6621660at2759"/>
<feature type="non-terminal residue" evidence="2">
    <location>
        <position position="269"/>
    </location>
</feature>
<feature type="region of interest" description="Disordered" evidence="1">
    <location>
        <begin position="126"/>
        <end position="152"/>
    </location>
</feature>
<sequence>MDTKKARRNAKSSLTRRSNNLYSMIENNRPVEEITEALELVEIDYKTVVEKHEALVEKVDDEEFDKEEKWIEDCREKTLILKFRAKDYILKSKQEQVTQDTCAENDIAKKTEETQENNGENTSTAIIENQIPEQNTDSNSQDVEITEETEQTVQELTPQPAVQQMDNKAESPTSNKEVKSCAFKVEKPKLPKFSGDVRDYVIFRGDFKHVVESQYSDRDAITILRASLQGKPLELIKGIGCDYKAAWEYLDSIYGDPRFIADTITQDIS</sequence>
<evidence type="ECO:0000313" key="2">
    <source>
        <dbReference type="EMBL" id="CAB4044165.1"/>
    </source>
</evidence>
<dbReference type="Proteomes" id="UP001152795">
    <property type="component" value="Unassembled WGS sequence"/>
</dbReference>
<reference evidence="2" key="1">
    <citation type="submission" date="2020-04" db="EMBL/GenBank/DDBJ databases">
        <authorList>
            <person name="Alioto T."/>
            <person name="Alioto T."/>
            <person name="Gomez Garrido J."/>
        </authorList>
    </citation>
    <scope>NUCLEOTIDE SEQUENCE</scope>
    <source>
        <strain evidence="2">A484AB</strain>
    </source>
</reference>
<proteinExistence type="predicted"/>
<gene>
    <name evidence="2" type="ORF">PACLA_8A010481</name>
</gene>
<dbReference type="EMBL" id="CACRXK020034147">
    <property type="protein sequence ID" value="CAB4044165.1"/>
    <property type="molecule type" value="Genomic_DNA"/>
</dbReference>
<feature type="compositionally biased region" description="Polar residues" evidence="1">
    <location>
        <begin position="126"/>
        <end position="140"/>
    </location>
</feature>
<accession>A0A6S7KF94</accession>